<reference evidence="2 3" key="1">
    <citation type="submission" date="2016-10" db="EMBL/GenBank/DDBJ databases">
        <authorList>
            <person name="de Groot N.N."/>
        </authorList>
    </citation>
    <scope>NUCLEOTIDE SEQUENCE [LARGE SCALE GENOMIC DNA]</scope>
    <source>
        <strain evidence="2 3">DSM 21001</strain>
    </source>
</reference>
<evidence type="ECO:0000259" key="1">
    <source>
        <dbReference type="Pfam" id="PF07811"/>
    </source>
</evidence>
<accession>A0A1I6MRA3</accession>
<protein>
    <submittedName>
        <fullName evidence="2">Flp pilus assembly protein TadG</fullName>
    </submittedName>
</protein>
<dbReference type="AlphaFoldDB" id="A0A1I6MRA3"/>
<dbReference type="Pfam" id="PF07811">
    <property type="entry name" value="TadE"/>
    <property type="match status" value="1"/>
</dbReference>
<sequence>MMRKGVFMTRFLRSLYAKQQGSTVLEIALVLPVLLLLLVGAVDFGRAYYLALEVSSAAQAGAGYGAQNATDTAGMVSAAKRDAADITVLAPVATYGCECSDGTSQVAGCGSAPSCAYNVVNYVQVNTSAVYTPILPYPGIGSSFTLRAVARMRAAH</sequence>
<organism evidence="2 3">
    <name type="scientific">Granulicella pectinivorans</name>
    <dbReference type="NCBI Taxonomy" id="474950"/>
    <lineage>
        <taxon>Bacteria</taxon>
        <taxon>Pseudomonadati</taxon>
        <taxon>Acidobacteriota</taxon>
        <taxon>Terriglobia</taxon>
        <taxon>Terriglobales</taxon>
        <taxon>Acidobacteriaceae</taxon>
        <taxon>Granulicella</taxon>
    </lineage>
</organism>
<dbReference type="InterPro" id="IPR012495">
    <property type="entry name" value="TadE-like_dom"/>
</dbReference>
<name>A0A1I6MRA3_9BACT</name>
<feature type="domain" description="TadE-like" evidence="1">
    <location>
        <begin position="21"/>
        <end position="62"/>
    </location>
</feature>
<dbReference type="STRING" id="474950.SAMN05421771_3410"/>
<evidence type="ECO:0000313" key="2">
    <source>
        <dbReference type="EMBL" id="SFS18283.1"/>
    </source>
</evidence>
<proteinExistence type="predicted"/>
<evidence type="ECO:0000313" key="3">
    <source>
        <dbReference type="Proteomes" id="UP000199024"/>
    </source>
</evidence>
<dbReference type="EMBL" id="FOZL01000001">
    <property type="protein sequence ID" value="SFS18283.1"/>
    <property type="molecule type" value="Genomic_DNA"/>
</dbReference>
<dbReference type="Proteomes" id="UP000199024">
    <property type="component" value="Unassembled WGS sequence"/>
</dbReference>
<keyword evidence="3" id="KW-1185">Reference proteome</keyword>
<gene>
    <name evidence="2" type="ORF">SAMN05421771_3410</name>
</gene>